<accession>A0ABY6TNX0</accession>
<evidence type="ECO:0000313" key="2">
    <source>
        <dbReference type="EMBL" id="VUC20313.1"/>
    </source>
</evidence>
<feature type="domain" description="Heterokaryon incompatibility" evidence="1">
    <location>
        <begin position="179"/>
        <end position="260"/>
    </location>
</feature>
<name>A0ABY6TNX0_BIOOC</name>
<keyword evidence="3" id="KW-1185">Reference proteome</keyword>
<organism evidence="2 3">
    <name type="scientific">Bionectria ochroleuca</name>
    <name type="common">Gliocladium roseum</name>
    <dbReference type="NCBI Taxonomy" id="29856"/>
    <lineage>
        <taxon>Eukaryota</taxon>
        <taxon>Fungi</taxon>
        <taxon>Dikarya</taxon>
        <taxon>Ascomycota</taxon>
        <taxon>Pezizomycotina</taxon>
        <taxon>Sordariomycetes</taxon>
        <taxon>Hypocreomycetidae</taxon>
        <taxon>Hypocreales</taxon>
        <taxon>Bionectriaceae</taxon>
        <taxon>Clonostachys</taxon>
    </lineage>
</organism>
<dbReference type="InterPro" id="IPR010730">
    <property type="entry name" value="HET"/>
</dbReference>
<evidence type="ECO:0000259" key="1">
    <source>
        <dbReference type="Pfam" id="PF06985"/>
    </source>
</evidence>
<evidence type="ECO:0000313" key="3">
    <source>
        <dbReference type="Proteomes" id="UP000766486"/>
    </source>
</evidence>
<gene>
    <name evidence="2" type="ORF">CLO192961_LOCUS20642</name>
</gene>
<reference evidence="2 3" key="1">
    <citation type="submission" date="2019-06" db="EMBL/GenBank/DDBJ databases">
        <authorList>
            <person name="Broberg M."/>
        </authorList>
    </citation>
    <scope>NUCLEOTIDE SEQUENCE [LARGE SCALE GENOMIC DNA]</scope>
</reference>
<protein>
    <recommendedName>
        <fullName evidence="1">Heterokaryon incompatibility domain-containing protein</fullName>
    </recommendedName>
</protein>
<proteinExistence type="predicted"/>
<dbReference type="EMBL" id="CABFNS010000103">
    <property type="protein sequence ID" value="VUC20313.1"/>
    <property type="molecule type" value="Genomic_DNA"/>
</dbReference>
<comment type="caution">
    <text evidence="2">The sequence shown here is derived from an EMBL/GenBank/DDBJ whole genome shotgun (WGS) entry which is preliminary data.</text>
</comment>
<dbReference type="PANTHER" id="PTHR39596">
    <property type="match status" value="1"/>
</dbReference>
<dbReference type="Pfam" id="PF06985">
    <property type="entry name" value="HET"/>
    <property type="match status" value="1"/>
</dbReference>
<dbReference type="Proteomes" id="UP000766486">
    <property type="component" value="Unassembled WGS sequence"/>
</dbReference>
<sequence>MPEVNGNISLFDFLSLRPVRDPLNSVVKMATNLTWHIINGLGNFVERGALFNGHFHPPDPWVSPIWRWMTQDGWCRSELARLFGQLPLPGLLFLYNMKRPRDDESHPMIRIRKQKRQLKEDKYKTKHVDGCLGCKEIAANKESLRLIIEKDKVPLILSIDEEDSNTEIFFVEGEPDLHYVAISHVWSDGLGNLDGNALPRCQLLRLSNMVRNLTGKHEGILLFWCDTICIPPDSADMKDTQDLALGQMRNIYANASVVLVLDSWLFNDTMENKSDLEILMKIVCCGWNTRLWTYQEGALAKSLLFQFLDGAYDIDDGKVAIDRSASLLERISLGHALSDRVKVLRNFREQANQLDRLSAAAAALAHRTTSVASDEALCLAVLLDLNVTEIARADPALRMEKFWKMLPEVPQHFLGINRACMLVDGLHWAPRTFLASTLNKTRWGLPDSWEAHNMTIVPVKRTDLGLSLCCPGIRIEVKDNLIAGVFKVRISKGIWFHVGIRNTSKRYGYFEIGILNLFYNNEEDRRLSEVSQRVKPSRQVKGLHGLMAKCVLVGIEGDKNGVIHCRKLGTCNLEMRDSPGLDELMGGGKSMGFGIHGDLLAVDGTLCQETQHWYLG</sequence>
<dbReference type="PANTHER" id="PTHR39596:SF2">
    <property type="entry name" value="HET DOMAIN PROTEIN (AFU_ORTHOLOGUE AFUA_1G17550)-RELATED"/>
    <property type="match status" value="1"/>
</dbReference>